<feature type="coiled-coil region" evidence="1">
    <location>
        <begin position="147"/>
        <end position="233"/>
    </location>
</feature>
<protein>
    <submittedName>
        <fullName evidence="2">Uncharacterized protein</fullName>
    </submittedName>
</protein>
<keyword evidence="3" id="KW-1185">Reference proteome</keyword>
<accession>A0AAU9JQL0</accession>
<comment type="caution">
    <text evidence="2">The sequence shown here is derived from an EMBL/GenBank/DDBJ whole genome shotgun (WGS) entry which is preliminary data.</text>
</comment>
<keyword evidence="1" id="KW-0175">Coiled coil</keyword>
<gene>
    <name evidence="2" type="ORF">BSTOLATCC_MIC39557</name>
</gene>
<dbReference type="AlphaFoldDB" id="A0AAU9JQL0"/>
<sequence length="289" mass="34570">MSVKDLSQNSVSSDLASEIIHTKTLLRSSSVTSQEIVPKLKLSSISNDVKLRHRKTQSLSISTDIPKILPKHSSLNNSICSSKHSAYISAFNNLDSKSFIDDTEKLEKQIKSDIALESKLNHLESKRIKDMQITVKKKEFKENFEFYRQQNLQFQALKEKKEKLKKLEERKYKMEKYREEKIAKFEEKIRNEIEAKNELERQREWSSKQKELLENKKKQEKEEKREQRRSQLEFWNCQKRMQWDEYIKERNDLSFVSNSVNFEEKWISTKQKSTEVRSRLERTLKLLNM</sequence>
<dbReference type="Proteomes" id="UP001162131">
    <property type="component" value="Unassembled WGS sequence"/>
</dbReference>
<dbReference type="EMBL" id="CAJZBQ010000039">
    <property type="protein sequence ID" value="CAG9325762.1"/>
    <property type="molecule type" value="Genomic_DNA"/>
</dbReference>
<reference evidence="2" key="1">
    <citation type="submission" date="2021-09" db="EMBL/GenBank/DDBJ databases">
        <authorList>
            <consortium name="AG Swart"/>
            <person name="Singh M."/>
            <person name="Singh A."/>
            <person name="Seah K."/>
            <person name="Emmerich C."/>
        </authorList>
    </citation>
    <scope>NUCLEOTIDE SEQUENCE</scope>
    <source>
        <strain evidence="2">ATCC30299</strain>
    </source>
</reference>
<evidence type="ECO:0000256" key="1">
    <source>
        <dbReference type="SAM" id="Coils"/>
    </source>
</evidence>
<evidence type="ECO:0000313" key="3">
    <source>
        <dbReference type="Proteomes" id="UP001162131"/>
    </source>
</evidence>
<organism evidence="2 3">
    <name type="scientific">Blepharisma stoltei</name>
    <dbReference type="NCBI Taxonomy" id="1481888"/>
    <lineage>
        <taxon>Eukaryota</taxon>
        <taxon>Sar</taxon>
        <taxon>Alveolata</taxon>
        <taxon>Ciliophora</taxon>
        <taxon>Postciliodesmatophora</taxon>
        <taxon>Heterotrichea</taxon>
        <taxon>Heterotrichida</taxon>
        <taxon>Blepharismidae</taxon>
        <taxon>Blepharisma</taxon>
    </lineage>
</organism>
<evidence type="ECO:0000313" key="2">
    <source>
        <dbReference type="EMBL" id="CAG9325762.1"/>
    </source>
</evidence>
<proteinExistence type="predicted"/>
<name>A0AAU9JQL0_9CILI</name>